<evidence type="ECO:0000313" key="8">
    <source>
        <dbReference type="Proteomes" id="UP000320762"/>
    </source>
</evidence>
<dbReference type="PANTHER" id="PTHR28018:SF3">
    <property type="entry name" value="RESPIRATORY SUPERCOMPLEX FACTOR 2, MITOCHONDRIAL"/>
    <property type="match status" value="1"/>
</dbReference>
<dbReference type="Pfam" id="PF04588">
    <property type="entry name" value="HIG_1_N"/>
    <property type="match status" value="1"/>
</dbReference>
<accession>A0A550CSW0</accession>
<dbReference type="OrthoDB" id="1915122at2759"/>
<evidence type="ECO:0000256" key="2">
    <source>
        <dbReference type="ARBA" id="ARBA00022692"/>
    </source>
</evidence>
<keyword evidence="2 5" id="KW-0812">Transmembrane</keyword>
<evidence type="ECO:0000256" key="4">
    <source>
        <dbReference type="ARBA" id="ARBA00023136"/>
    </source>
</evidence>
<comment type="subcellular location">
    <subcellularLocation>
        <location evidence="1">Mitochondrion</location>
    </subcellularLocation>
</comment>
<keyword evidence="3 5" id="KW-1133">Transmembrane helix</keyword>
<reference evidence="7 8" key="1">
    <citation type="journal article" date="2019" name="New Phytol.">
        <title>Comparative genomics reveals unique wood-decay strategies and fruiting body development in the Schizophyllaceae.</title>
        <authorList>
            <person name="Almasi E."/>
            <person name="Sahu N."/>
            <person name="Krizsan K."/>
            <person name="Balint B."/>
            <person name="Kovacs G.M."/>
            <person name="Kiss B."/>
            <person name="Cseklye J."/>
            <person name="Drula E."/>
            <person name="Henrissat B."/>
            <person name="Nagy I."/>
            <person name="Chovatia M."/>
            <person name="Adam C."/>
            <person name="LaButti K."/>
            <person name="Lipzen A."/>
            <person name="Riley R."/>
            <person name="Grigoriev I.V."/>
            <person name="Nagy L.G."/>
        </authorList>
    </citation>
    <scope>NUCLEOTIDE SEQUENCE [LARGE SCALE GENOMIC DNA]</scope>
    <source>
        <strain evidence="7 8">NL-1724</strain>
    </source>
</reference>
<comment type="caution">
    <text evidence="7">The sequence shown here is derived from an EMBL/GenBank/DDBJ whole genome shotgun (WGS) entry which is preliminary data.</text>
</comment>
<dbReference type="AlphaFoldDB" id="A0A550CSW0"/>
<dbReference type="GO" id="GO:0005739">
    <property type="term" value="C:mitochondrion"/>
    <property type="evidence" value="ECO:0007669"/>
    <property type="project" value="UniProtKB-SubCell"/>
</dbReference>
<evidence type="ECO:0000256" key="1">
    <source>
        <dbReference type="ARBA" id="ARBA00004173"/>
    </source>
</evidence>
<dbReference type="GO" id="GO:0033617">
    <property type="term" value="P:mitochondrial respiratory chain complex IV assembly"/>
    <property type="evidence" value="ECO:0007669"/>
    <property type="project" value="TreeGrafter"/>
</dbReference>
<dbReference type="EMBL" id="VDMD01000002">
    <property type="protein sequence ID" value="TRM67877.1"/>
    <property type="molecule type" value="Genomic_DNA"/>
</dbReference>
<feature type="transmembrane region" description="Helical" evidence="5">
    <location>
        <begin position="153"/>
        <end position="171"/>
    </location>
</feature>
<dbReference type="InterPro" id="IPR007667">
    <property type="entry name" value="Hypoxia_induced_domain"/>
</dbReference>
<sequence length="208" mass="23682">MKLLTQEQFDAFDSAARRGALEGTVFGGALSFGMHRFALSRYPSYRNLTPSLKLLGGLLFTVPLLAIQAERRGLEYDQSQWVGENLLFTDKKELEARKHWESLSTGQKIKEWGMNHQYSIILGGWAAGIATSSAIIFRNKYQSYPQKVVQVRMWAQGITVALMIAAGVLTANQRQEKMEHRAEDHSWMNVLETREREKQLEQAGYVRS</sequence>
<evidence type="ECO:0000256" key="5">
    <source>
        <dbReference type="SAM" id="Phobius"/>
    </source>
</evidence>
<feature type="domain" description="HIG1" evidence="6">
    <location>
        <begin position="90"/>
        <end position="181"/>
    </location>
</feature>
<name>A0A550CSW0_9AGAR</name>
<gene>
    <name evidence="7" type="ORF">BD626DRAFT_480078</name>
</gene>
<dbReference type="InterPro" id="IPR040153">
    <property type="entry name" value="Rcf2"/>
</dbReference>
<evidence type="ECO:0000313" key="7">
    <source>
        <dbReference type="EMBL" id="TRM67877.1"/>
    </source>
</evidence>
<dbReference type="PANTHER" id="PTHR28018">
    <property type="entry name" value="RESPIRATORY SUPERCOMPLEX FACTOR 2, MITOCHONDRIAL"/>
    <property type="match status" value="1"/>
</dbReference>
<keyword evidence="4 5" id="KW-0472">Membrane</keyword>
<protein>
    <recommendedName>
        <fullName evidence="6">HIG1 domain-containing protein</fullName>
    </recommendedName>
</protein>
<feature type="transmembrane region" description="Helical" evidence="5">
    <location>
        <begin position="118"/>
        <end position="137"/>
    </location>
</feature>
<dbReference type="Proteomes" id="UP000320762">
    <property type="component" value="Unassembled WGS sequence"/>
</dbReference>
<organism evidence="7 8">
    <name type="scientific">Schizophyllum amplum</name>
    <dbReference type="NCBI Taxonomy" id="97359"/>
    <lineage>
        <taxon>Eukaryota</taxon>
        <taxon>Fungi</taxon>
        <taxon>Dikarya</taxon>
        <taxon>Basidiomycota</taxon>
        <taxon>Agaricomycotina</taxon>
        <taxon>Agaricomycetes</taxon>
        <taxon>Agaricomycetidae</taxon>
        <taxon>Agaricales</taxon>
        <taxon>Schizophyllaceae</taxon>
        <taxon>Schizophyllum</taxon>
    </lineage>
</organism>
<dbReference type="PROSITE" id="PS51503">
    <property type="entry name" value="HIG1"/>
    <property type="match status" value="1"/>
</dbReference>
<evidence type="ECO:0000256" key="3">
    <source>
        <dbReference type="ARBA" id="ARBA00022989"/>
    </source>
</evidence>
<evidence type="ECO:0000259" key="6">
    <source>
        <dbReference type="PROSITE" id="PS51503"/>
    </source>
</evidence>
<proteinExistence type="predicted"/>
<dbReference type="STRING" id="97359.A0A550CSW0"/>
<keyword evidence="8" id="KW-1185">Reference proteome</keyword>